<gene>
    <name evidence="1" type="ORF">LOK49_LG03G03114</name>
</gene>
<evidence type="ECO:0000313" key="1">
    <source>
        <dbReference type="EMBL" id="KAI8022282.1"/>
    </source>
</evidence>
<proteinExistence type="predicted"/>
<reference evidence="1 2" key="1">
    <citation type="journal article" date="2022" name="Plant J.">
        <title>Chromosome-level genome of Camellia lanceoleosa provides a valuable resource for understanding genome evolution and self-incompatibility.</title>
        <authorList>
            <person name="Gong W."/>
            <person name="Xiao S."/>
            <person name="Wang L."/>
            <person name="Liao Z."/>
            <person name="Chang Y."/>
            <person name="Mo W."/>
            <person name="Hu G."/>
            <person name="Li W."/>
            <person name="Zhao G."/>
            <person name="Zhu H."/>
            <person name="Hu X."/>
            <person name="Ji K."/>
            <person name="Xiang X."/>
            <person name="Song Q."/>
            <person name="Yuan D."/>
            <person name="Jin S."/>
            <person name="Zhang L."/>
        </authorList>
    </citation>
    <scope>NUCLEOTIDE SEQUENCE [LARGE SCALE GENOMIC DNA]</scope>
    <source>
        <strain evidence="1">SQ_2022a</strain>
    </source>
</reference>
<comment type="caution">
    <text evidence="1">The sequence shown here is derived from an EMBL/GenBank/DDBJ whole genome shotgun (WGS) entry which is preliminary data.</text>
</comment>
<organism evidence="1 2">
    <name type="scientific">Camellia lanceoleosa</name>
    <dbReference type="NCBI Taxonomy" id="1840588"/>
    <lineage>
        <taxon>Eukaryota</taxon>
        <taxon>Viridiplantae</taxon>
        <taxon>Streptophyta</taxon>
        <taxon>Embryophyta</taxon>
        <taxon>Tracheophyta</taxon>
        <taxon>Spermatophyta</taxon>
        <taxon>Magnoliopsida</taxon>
        <taxon>eudicotyledons</taxon>
        <taxon>Gunneridae</taxon>
        <taxon>Pentapetalae</taxon>
        <taxon>asterids</taxon>
        <taxon>Ericales</taxon>
        <taxon>Theaceae</taxon>
        <taxon>Camellia</taxon>
    </lineage>
</organism>
<keyword evidence="2" id="KW-1185">Reference proteome</keyword>
<protein>
    <submittedName>
        <fullName evidence="1">Chaperone protein dnaJ A6</fullName>
    </submittedName>
</protein>
<accession>A0ACC0IA61</accession>
<dbReference type="Proteomes" id="UP001060215">
    <property type="component" value="Chromosome 6"/>
</dbReference>
<evidence type="ECO:0000313" key="2">
    <source>
        <dbReference type="Proteomes" id="UP001060215"/>
    </source>
</evidence>
<name>A0ACC0IA61_9ERIC</name>
<sequence length="93" mass="11147">MKFKELAQAYEVLNDPEKREIYDQYGEDALKEGMRGAGASDNPFDILEQSFFWWWSFWWSMSALNVETQERSSVRKIDAHNAKVTRLPRKRKW</sequence>
<dbReference type="EMBL" id="CM045763">
    <property type="protein sequence ID" value="KAI8022282.1"/>
    <property type="molecule type" value="Genomic_DNA"/>
</dbReference>